<sequence>MRDCNSVAIPIETNSLLCEEGNNQLVDKTLFWQMLGSLRYACSSRSDIAFGVGLVSKFMESPQQVHLNAVKRLLRYLKGTNGYGIVFPSRLDDNSCGLIAYSDADCCGYKTDRRSTTRYSFQLGNAHVSWCSKKQNMVVLSSCDV</sequence>
<name>A0AAV1WFE8_LUPLU</name>
<protein>
    <submittedName>
        <fullName evidence="1">Uncharacterized protein</fullName>
    </submittedName>
</protein>
<dbReference type="AlphaFoldDB" id="A0AAV1WFE8"/>
<reference evidence="1 2" key="1">
    <citation type="submission" date="2024-03" db="EMBL/GenBank/DDBJ databases">
        <authorList>
            <person name="Martinez-Hernandez J."/>
        </authorList>
    </citation>
    <scope>NUCLEOTIDE SEQUENCE [LARGE SCALE GENOMIC DNA]</scope>
</reference>
<keyword evidence="2" id="KW-1185">Reference proteome</keyword>
<proteinExistence type="predicted"/>
<accession>A0AAV1WFE8</accession>
<dbReference type="PANTHER" id="PTHR11439">
    <property type="entry name" value="GAG-POL-RELATED RETROTRANSPOSON"/>
    <property type="match status" value="1"/>
</dbReference>
<dbReference type="Proteomes" id="UP001497480">
    <property type="component" value="Unassembled WGS sequence"/>
</dbReference>
<dbReference type="EMBL" id="CAXHTB010000006">
    <property type="protein sequence ID" value="CAL0308012.1"/>
    <property type="molecule type" value="Genomic_DNA"/>
</dbReference>
<evidence type="ECO:0000313" key="2">
    <source>
        <dbReference type="Proteomes" id="UP001497480"/>
    </source>
</evidence>
<organism evidence="1 2">
    <name type="scientific">Lupinus luteus</name>
    <name type="common">European yellow lupine</name>
    <dbReference type="NCBI Taxonomy" id="3873"/>
    <lineage>
        <taxon>Eukaryota</taxon>
        <taxon>Viridiplantae</taxon>
        <taxon>Streptophyta</taxon>
        <taxon>Embryophyta</taxon>
        <taxon>Tracheophyta</taxon>
        <taxon>Spermatophyta</taxon>
        <taxon>Magnoliopsida</taxon>
        <taxon>eudicotyledons</taxon>
        <taxon>Gunneridae</taxon>
        <taxon>Pentapetalae</taxon>
        <taxon>rosids</taxon>
        <taxon>fabids</taxon>
        <taxon>Fabales</taxon>
        <taxon>Fabaceae</taxon>
        <taxon>Papilionoideae</taxon>
        <taxon>50 kb inversion clade</taxon>
        <taxon>genistoids sensu lato</taxon>
        <taxon>core genistoids</taxon>
        <taxon>Genisteae</taxon>
        <taxon>Lupinus</taxon>
    </lineage>
</organism>
<evidence type="ECO:0000313" key="1">
    <source>
        <dbReference type="EMBL" id="CAL0308012.1"/>
    </source>
</evidence>
<dbReference type="PANTHER" id="PTHR11439:SF515">
    <property type="entry name" value="GAG-POL POLYPROTEIN"/>
    <property type="match status" value="1"/>
</dbReference>
<comment type="caution">
    <text evidence="1">The sequence shown here is derived from an EMBL/GenBank/DDBJ whole genome shotgun (WGS) entry which is preliminary data.</text>
</comment>
<gene>
    <name evidence="1" type="ORF">LLUT_LOCUS9072</name>
</gene>